<dbReference type="Pfam" id="PF00092">
    <property type="entry name" value="VWA"/>
    <property type="match status" value="1"/>
</dbReference>
<keyword evidence="4" id="KW-1185">Reference proteome</keyword>
<name>A0A0J0XGQ7_9TREE</name>
<dbReference type="Gene3D" id="3.40.50.410">
    <property type="entry name" value="von Willebrand factor, type A domain"/>
    <property type="match status" value="1"/>
</dbReference>
<dbReference type="PROSITE" id="PS50234">
    <property type="entry name" value="VWFA"/>
    <property type="match status" value="1"/>
</dbReference>
<dbReference type="PANTHER" id="PTHR34706:SF1">
    <property type="entry name" value="VWFA DOMAIN-CONTAINING PROTEIN"/>
    <property type="match status" value="1"/>
</dbReference>
<organism evidence="3 4">
    <name type="scientific">Cutaneotrichosporon oleaginosum</name>
    <dbReference type="NCBI Taxonomy" id="879819"/>
    <lineage>
        <taxon>Eukaryota</taxon>
        <taxon>Fungi</taxon>
        <taxon>Dikarya</taxon>
        <taxon>Basidiomycota</taxon>
        <taxon>Agaricomycotina</taxon>
        <taxon>Tremellomycetes</taxon>
        <taxon>Trichosporonales</taxon>
        <taxon>Trichosporonaceae</taxon>
        <taxon>Cutaneotrichosporon</taxon>
    </lineage>
</organism>
<dbReference type="RefSeq" id="XP_018276703.1">
    <property type="nucleotide sequence ID" value="XM_018424005.1"/>
</dbReference>
<feature type="domain" description="VWFA" evidence="2">
    <location>
        <begin position="213"/>
        <end position="404"/>
    </location>
</feature>
<protein>
    <recommendedName>
        <fullName evidence="2">VWFA domain-containing protein</fullName>
    </recommendedName>
</protein>
<feature type="region of interest" description="Disordered" evidence="1">
    <location>
        <begin position="85"/>
        <end position="105"/>
    </location>
</feature>
<evidence type="ECO:0000313" key="3">
    <source>
        <dbReference type="EMBL" id="KLT40212.1"/>
    </source>
</evidence>
<evidence type="ECO:0000256" key="1">
    <source>
        <dbReference type="SAM" id="MobiDB-lite"/>
    </source>
</evidence>
<dbReference type="STRING" id="879819.A0A0J0XGQ7"/>
<gene>
    <name evidence="3" type="ORF">CC85DRAFT_287734</name>
</gene>
<sequence>MYVDTKLARGKSRGYVVGKLDRLEVFAPPVCGGAFVLVRDFYGYPASKYFTAPAISVTFDEAPPAYVPYEAPPVLEVAPPVPPPATTLSAAPESPRSLIETEASPPVPPPSAAVLIAPASPPIAAAAPAPASPQGPGTAAAVSAAPAFSAPSTASSSHTRSASHRLSNALSALKLSCPAMAASTSPIDRSSTSSPAPIVVNGEHALEMLRDFDTVFVVDDSSSMRMDGRWEQACAAVRGVVHQACKYDDDGVDVYFLNAKRDREGVRRPADVDRLFQGLRPTGMTPTGRTLEKILRDYMRRLEAATAEERDDAVKPLNVIVITDGAPTDDPESVIVSIAKRLDRGDYPLSQVGIQFFQVGDDPEATAALQELDDELSATHDIRDMVDTVPYAGELTPETIVKVLLGGVNRRLDRRGRV</sequence>
<dbReference type="SUPFAM" id="SSF53300">
    <property type="entry name" value="vWA-like"/>
    <property type="match status" value="1"/>
</dbReference>
<dbReference type="InterPro" id="IPR002035">
    <property type="entry name" value="VWF_A"/>
</dbReference>
<accession>A0A0J0XGQ7</accession>
<dbReference type="GeneID" id="28984608"/>
<dbReference type="Proteomes" id="UP000053611">
    <property type="component" value="Unassembled WGS sequence"/>
</dbReference>
<dbReference type="EMBL" id="KQ087239">
    <property type="protein sequence ID" value="KLT40212.1"/>
    <property type="molecule type" value="Genomic_DNA"/>
</dbReference>
<dbReference type="PANTHER" id="PTHR34706">
    <property type="entry name" value="SLR1338 PROTEIN"/>
    <property type="match status" value="1"/>
</dbReference>
<evidence type="ECO:0000259" key="2">
    <source>
        <dbReference type="PROSITE" id="PS50234"/>
    </source>
</evidence>
<evidence type="ECO:0000313" key="4">
    <source>
        <dbReference type="Proteomes" id="UP000053611"/>
    </source>
</evidence>
<feature type="compositionally biased region" description="Low complexity" evidence="1">
    <location>
        <begin position="86"/>
        <end position="95"/>
    </location>
</feature>
<proteinExistence type="predicted"/>
<dbReference type="OrthoDB" id="2142040at2759"/>
<reference evidence="3 4" key="1">
    <citation type="submission" date="2015-03" db="EMBL/GenBank/DDBJ databases">
        <title>Genomics and transcriptomics of the oil-accumulating basidiomycete yeast T. oleaginosus allow insights into substrate utilization and the diverse evolutionary trajectories of mating systems in fungi.</title>
        <authorList>
            <consortium name="DOE Joint Genome Institute"/>
            <person name="Kourist R."/>
            <person name="Kracht O."/>
            <person name="Bracharz F."/>
            <person name="Lipzen A."/>
            <person name="Nolan M."/>
            <person name="Ohm R."/>
            <person name="Grigoriev I."/>
            <person name="Sun S."/>
            <person name="Heitman J."/>
            <person name="Bruck T."/>
            <person name="Nowrousian M."/>
        </authorList>
    </citation>
    <scope>NUCLEOTIDE SEQUENCE [LARGE SCALE GENOMIC DNA]</scope>
    <source>
        <strain evidence="3 4">IBC0246</strain>
    </source>
</reference>
<dbReference type="InterPro" id="IPR036465">
    <property type="entry name" value="vWFA_dom_sf"/>
</dbReference>
<dbReference type="SMART" id="SM00327">
    <property type="entry name" value="VWA"/>
    <property type="match status" value="1"/>
</dbReference>
<dbReference type="AlphaFoldDB" id="A0A0J0XGQ7"/>